<gene>
    <name evidence="2" type="ordered locus">Cmaq_0440</name>
</gene>
<dbReference type="RefSeq" id="WP_012185505.1">
    <property type="nucleotide sequence ID" value="NC_009954.1"/>
</dbReference>
<dbReference type="CDD" id="cd01714">
    <property type="entry name" value="ETF_beta"/>
    <property type="match status" value="1"/>
</dbReference>
<protein>
    <submittedName>
        <fullName evidence="2">Electron transfer flavoprotein alpha/beta-subunit</fullName>
    </submittedName>
</protein>
<dbReference type="PIRSF" id="PIRSF000090">
    <property type="entry name" value="Beta-ETF"/>
    <property type="match status" value="1"/>
</dbReference>
<dbReference type="STRING" id="397948.Cmaq_0440"/>
<proteinExistence type="predicted"/>
<dbReference type="InterPro" id="IPR014730">
    <property type="entry name" value="ETF_a/b_N"/>
</dbReference>
<dbReference type="GO" id="GO:0009055">
    <property type="term" value="F:electron transfer activity"/>
    <property type="evidence" value="ECO:0007669"/>
    <property type="project" value="InterPro"/>
</dbReference>
<name>A8MBU2_CALMQ</name>
<dbReference type="Proteomes" id="UP000001137">
    <property type="component" value="Chromosome"/>
</dbReference>
<dbReference type="HOGENOM" id="CLU_060196_2_2_2"/>
<dbReference type="GeneID" id="5709636"/>
<evidence type="ECO:0000313" key="2">
    <source>
        <dbReference type="EMBL" id="ABW01285.1"/>
    </source>
</evidence>
<dbReference type="InterPro" id="IPR014729">
    <property type="entry name" value="Rossmann-like_a/b/a_fold"/>
</dbReference>
<dbReference type="OrthoDB" id="6635at2157"/>
<dbReference type="SMART" id="SM00893">
    <property type="entry name" value="ETF"/>
    <property type="match status" value="1"/>
</dbReference>
<dbReference type="EMBL" id="CP000852">
    <property type="protein sequence ID" value="ABW01285.1"/>
    <property type="molecule type" value="Genomic_DNA"/>
</dbReference>
<dbReference type="KEGG" id="cma:Cmaq_0440"/>
<sequence>MRVWALVKLSLDTSQLRFSGDRVLIEETPLRINDVDRNAVEEAVRLKEKGIAKQVSILTVLKYPPLKDRVKEADGLIRQLLAMGADEAYVIADDALIQTDPMATSIVASELLKANGYDLVITGEASIDGYSSQVPAMIAARLGIPVVTYVKELKVDNGVVTVRRDLDNETQVVGSKVPLVVSVTREINTPRIPTVIQIRLAVKKPIKLLTLNDIGVRINKVVNVKGIKAIQVSRRGIIIDSGSVEEKADKLIEYLIKDNALR</sequence>
<accession>A8MBU2</accession>
<dbReference type="PANTHER" id="PTHR21294">
    <property type="entry name" value="ELECTRON TRANSFER FLAVOPROTEIN BETA-SUBUNIT"/>
    <property type="match status" value="1"/>
</dbReference>
<dbReference type="AlphaFoldDB" id="A8MBU2"/>
<evidence type="ECO:0000313" key="3">
    <source>
        <dbReference type="Proteomes" id="UP000001137"/>
    </source>
</evidence>
<organism evidence="2 3">
    <name type="scientific">Caldivirga maquilingensis (strain ATCC 700844 / DSM 13496 / JCM 10307 / IC-167)</name>
    <dbReference type="NCBI Taxonomy" id="397948"/>
    <lineage>
        <taxon>Archaea</taxon>
        <taxon>Thermoproteota</taxon>
        <taxon>Thermoprotei</taxon>
        <taxon>Thermoproteales</taxon>
        <taxon>Thermoproteaceae</taxon>
        <taxon>Caldivirga</taxon>
    </lineage>
</organism>
<dbReference type="SUPFAM" id="SSF52402">
    <property type="entry name" value="Adenine nucleotide alpha hydrolases-like"/>
    <property type="match status" value="1"/>
</dbReference>
<dbReference type="Gene3D" id="3.40.50.620">
    <property type="entry name" value="HUPs"/>
    <property type="match status" value="1"/>
</dbReference>
<dbReference type="InterPro" id="IPR033948">
    <property type="entry name" value="ETF_beta_N"/>
</dbReference>
<dbReference type="InterPro" id="IPR012255">
    <property type="entry name" value="ETF_b"/>
</dbReference>
<reference evidence="2 3" key="1">
    <citation type="submission" date="2007-10" db="EMBL/GenBank/DDBJ databases">
        <title>Complete sequence of Caldivirga maquilingensis IC-167.</title>
        <authorList>
            <consortium name="US DOE Joint Genome Institute"/>
            <person name="Copeland A."/>
            <person name="Lucas S."/>
            <person name="Lapidus A."/>
            <person name="Barry K."/>
            <person name="Glavina del Rio T."/>
            <person name="Dalin E."/>
            <person name="Tice H."/>
            <person name="Pitluck S."/>
            <person name="Saunders E."/>
            <person name="Brettin T."/>
            <person name="Bruce D."/>
            <person name="Detter J.C."/>
            <person name="Han C."/>
            <person name="Schmutz J."/>
            <person name="Larimer F."/>
            <person name="Land M."/>
            <person name="Hauser L."/>
            <person name="Kyrpides N."/>
            <person name="Ivanova N."/>
            <person name="Biddle J.F."/>
            <person name="Zhang Z."/>
            <person name="Fitz-Gibbon S.T."/>
            <person name="Lowe T.M."/>
            <person name="Saltikov C."/>
            <person name="House C.H."/>
            <person name="Richardson P."/>
        </authorList>
    </citation>
    <scope>NUCLEOTIDE SEQUENCE [LARGE SCALE GENOMIC DNA]</scope>
    <source>
        <strain evidence="3">ATCC 700844 / DSM 13496 / JCM 10307 / IC-167</strain>
    </source>
</reference>
<dbReference type="PANTHER" id="PTHR21294:SF20">
    <property type="entry name" value="ELECTRON TRANSFER FLAVOPROTEIN, SUBUNIT BETA (ETFB)"/>
    <property type="match status" value="1"/>
</dbReference>
<keyword evidence="3" id="KW-1185">Reference proteome</keyword>
<feature type="domain" description="Electron transfer flavoprotein alpha/beta-subunit N-terminal" evidence="1">
    <location>
        <begin position="21"/>
        <end position="218"/>
    </location>
</feature>
<evidence type="ECO:0000259" key="1">
    <source>
        <dbReference type="SMART" id="SM00893"/>
    </source>
</evidence>
<dbReference type="Pfam" id="PF01012">
    <property type="entry name" value="ETF"/>
    <property type="match status" value="1"/>
</dbReference>
<dbReference type="eggNOG" id="arCOG00446">
    <property type="taxonomic scope" value="Archaea"/>
</dbReference>